<protein>
    <recommendedName>
        <fullName evidence="3">Coenzyme PQQ synthesis protein A</fullName>
    </recommendedName>
</protein>
<dbReference type="EMBL" id="BPVZ01000156">
    <property type="protein sequence ID" value="GKV42218.1"/>
    <property type="molecule type" value="Genomic_DNA"/>
</dbReference>
<evidence type="ECO:0000313" key="1">
    <source>
        <dbReference type="EMBL" id="GKV42218.1"/>
    </source>
</evidence>
<sequence>MSGSAAAKFWFPIVLPVSIEIECSVYASEDVKPRTGKPREVTS</sequence>
<evidence type="ECO:0000313" key="2">
    <source>
        <dbReference type="Proteomes" id="UP001054252"/>
    </source>
</evidence>
<keyword evidence="2" id="KW-1185">Reference proteome</keyword>
<accession>A0AAV5LXH8</accession>
<dbReference type="Proteomes" id="UP001054252">
    <property type="component" value="Unassembled WGS sequence"/>
</dbReference>
<dbReference type="AlphaFoldDB" id="A0AAV5LXH8"/>
<name>A0AAV5LXH8_9ROSI</name>
<gene>
    <name evidence="1" type="ORF">SLEP1_g49651</name>
</gene>
<reference evidence="1 2" key="1">
    <citation type="journal article" date="2021" name="Commun. Biol.">
        <title>The genome of Shorea leprosula (Dipterocarpaceae) highlights the ecological relevance of drought in aseasonal tropical rainforests.</title>
        <authorList>
            <person name="Ng K.K.S."/>
            <person name="Kobayashi M.J."/>
            <person name="Fawcett J.A."/>
            <person name="Hatakeyama M."/>
            <person name="Paape T."/>
            <person name="Ng C.H."/>
            <person name="Ang C.C."/>
            <person name="Tnah L.H."/>
            <person name="Lee C.T."/>
            <person name="Nishiyama T."/>
            <person name="Sese J."/>
            <person name="O'Brien M.J."/>
            <person name="Copetti D."/>
            <person name="Mohd Noor M.I."/>
            <person name="Ong R.C."/>
            <person name="Putra M."/>
            <person name="Sireger I.Z."/>
            <person name="Indrioko S."/>
            <person name="Kosugi Y."/>
            <person name="Izuno A."/>
            <person name="Isagi Y."/>
            <person name="Lee S.L."/>
            <person name="Shimizu K.K."/>
        </authorList>
    </citation>
    <scope>NUCLEOTIDE SEQUENCE [LARGE SCALE GENOMIC DNA]</scope>
    <source>
        <strain evidence="1">214</strain>
    </source>
</reference>
<comment type="caution">
    <text evidence="1">The sequence shown here is derived from an EMBL/GenBank/DDBJ whole genome shotgun (WGS) entry which is preliminary data.</text>
</comment>
<proteinExistence type="predicted"/>
<organism evidence="1 2">
    <name type="scientific">Rubroshorea leprosula</name>
    <dbReference type="NCBI Taxonomy" id="152421"/>
    <lineage>
        <taxon>Eukaryota</taxon>
        <taxon>Viridiplantae</taxon>
        <taxon>Streptophyta</taxon>
        <taxon>Embryophyta</taxon>
        <taxon>Tracheophyta</taxon>
        <taxon>Spermatophyta</taxon>
        <taxon>Magnoliopsida</taxon>
        <taxon>eudicotyledons</taxon>
        <taxon>Gunneridae</taxon>
        <taxon>Pentapetalae</taxon>
        <taxon>rosids</taxon>
        <taxon>malvids</taxon>
        <taxon>Malvales</taxon>
        <taxon>Dipterocarpaceae</taxon>
        <taxon>Rubroshorea</taxon>
    </lineage>
</organism>
<evidence type="ECO:0008006" key="3">
    <source>
        <dbReference type="Google" id="ProtNLM"/>
    </source>
</evidence>